<proteinExistence type="predicted"/>
<sequence length="343" mass="36991">MGHLIQFKNTRLVSMKEFKWSIGHISTVTAADIIHVVTIKMANAFDFPHMRQSQPPPHSSADDFPPRGTAESQGNSSGAPRTQPELLSPGTAGASTGATSCPPASLADFPPRGTAESQGNPSGVPRASRAPSYADVSRRGQNDRGNAPYRGRYRSQNRNRMLPAGLNNPAMVPVNVSNAEWVEFVVALLLSRESVVLFMLVSTLSNSVSTKSVVITFDELFERLLGKVSTFTVLSVLARVVGYTTVDAVDGTRFDASIDLARAAVAGFPMFKLLFTEADSNSFIGDKKSVPATDTSEFIGDMQPVEPLALLQMQLMADYLMMLKSLQLQSGSPYPLLPSSHQV</sequence>
<organism evidence="2 3">
    <name type="scientific">Lutzomyia longipalpis</name>
    <name type="common">Sand fly</name>
    <dbReference type="NCBI Taxonomy" id="7200"/>
    <lineage>
        <taxon>Eukaryota</taxon>
        <taxon>Metazoa</taxon>
        <taxon>Ecdysozoa</taxon>
        <taxon>Arthropoda</taxon>
        <taxon>Hexapoda</taxon>
        <taxon>Insecta</taxon>
        <taxon>Pterygota</taxon>
        <taxon>Neoptera</taxon>
        <taxon>Endopterygota</taxon>
        <taxon>Diptera</taxon>
        <taxon>Nematocera</taxon>
        <taxon>Psychodoidea</taxon>
        <taxon>Psychodidae</taxon>
        <taxon>Lutzomyia</taxon>
        <taxon>Lutzomyia</taxon>
    </lineage>
</organism>
<dbReference type="AlphaFoldDB" id="A0A1B0CUT9"/>
<feature type="compositionally biased region" description="Polar residues" evidence="1">
    <location>
        <begin position="70"/>
        <end position="80"/>
    </location>
</feature>
<feature type="region of interest" description="Disordered" evidence="1">
    <location>
        <begin position="48"/>
        <end position="160"/>
    </location>
</feature>
<dbReference type="EMBL" id="AJWK01029639">
    <property type="status" value="NOT_ANNOTATED_CDS"/>
    <property type="molecule type" value="Genomic_DNA"/>
</dbReference>
<dbReference type="Proteomes" id="UP000092461">
    <property type="component" value="Unassembled WGS sequence"/>
</dbReference>
<keyword evidence="3" id="KW-1185">Reference proteome</keyword>
<reference evidence="2" key="1">
    <citation type="submission" date="2020-05" db="UniProtKB">
        <authorList>
            <consortium name="EnsemblMetazoa"/>
        </authorList>
    </citation>
    <scope>IDENTIFICATION</scope>
    <source>
        <strain evidence="2">Jacobina</strain>
    </source>
</reference>
<evidence type="ECO:0000313" key="2">
    <source>
        <dbReference type="EnsemblMetazoa" id="LLOJ008724-PA"/>
    </source>
</evidence>
<evidence type="ECO:0000313" key="3">
    <source>
        <dbReference type="Proteomes" id="UP000092461"/>
    </source>
</evidence>
<evidence type="ECO:0000256" key="1">
    <source>
        <dbReference type="SAM" id="MobiDB-lite"/>
    </source>
</evidence>
<dbReference type="VEuPathDB" id="VectorBase:LLOJ008724"/>
<accession>A0A1B0CUT9</accession>
<dbReference type="EnsemblMetazoa" id="LLOJ008724-RA">
    <property type="protein sequence ID" value="LLOJ008724-PA"/>
    <property type="gene ID" value="LLOJ008724"/>
</dbReference>
<name>A0A1B0CUT9_LUTLO</name>
<protein>
    <submittedName>
        <fullName evidence="2">Uncharacterized protein</fullName>
    </submittedName>
</protein>